<evidence type="ECO:0000256" key="4">
    <source>
        <dbReference type="ARBA" id="ARBA00022692"/>
    </source>
</evidence>
<evidence type="ECO:0000313" key="14">
    <source>
        <dbReference type="EMBL" id="VAX76573.1"/>
    </source>
</evidence>
<keyword evidence="4 12" id="KW-0812">Transmembrane</keyword>
<evidence type="ECO:0000256" key="8">
    <source>
        <dbReference type="ARBA" id="ARBA00022989"/>
    </source>
</evidence>
<evidence type="ECO:0000256" key="2">
    <source>
        <dbReference type="ARBA" id="ARBA00022475"/>
    </source>
</evidence>
<dbReference type="EC" id="3.4.24.-" evidence="14"/>
<dbReference type="Proteomes" id="UP000271849">
    <property type="component" value="Chromosome"/>
</dbReference>
<reference evidence="15" key="1">
    <citation type="submission" date="2018-09" db="EMBL/GenBank/DDBJ databases">
        <authorList>
            <person name="Manzano-Marin A."/>
            <person name="Manzano-Marin A."/>
        </authorList>
    </citation>
    <scope>NUCLEOTIDE SEQUENCE [LARGE SCALE GENOMIC DNA]</scope>
    <source>
        <strain evidence="15">BuCistrobi</strain>
    </source>
</reference>
<keyword evidence="3 11" id="KW-0645">Protease</keyword>
<evidence type="ECO:0000256" key="3">
    <source>
        <dbReference type="ARBA" id="ARBA00022670"/>
    </source>
</evidence>
<accession>A0A3B1DWA8</accession>
<dbReference type="NCBIfam" id="NF003965">
    <property type="entry name" value="PRK05457.1"/>
    <property type="match status" value="1"/>
</dbReference>
<comment type="cofactor">
    <cofactor evidence="11">
        <name>Zn(2+)</name>
        <dbReference type="ChEBI" id="CHEBI:29105"/>
    </cofactor>
    <text evidence="11">Binds 1 zinc ion per subunit.</text>
</comment>
<dbReference type="EMBL" id="LR025085">
    <property type="protein sequence ID" value="VAX76573.1"/>
    <property type="molecule type" value="Genomic_DNA"/>
</dbReference>
<sequence>MMRIILFLITNISMFVVIGGGLSITGVSLNNIYKIIFSSILFSILGSIISLFLSKYVTLRSLNGRVIYLPKNNMEKWLLKIVKKQSELSGIKNLEIGIYESQSVNAFATGFKKNNSLISISSGLLKKMNRGEIEAVIAHEISHITSGDMVTMILIRGISNIYINILMNFFSRYFLKFLPIFKKKKYRNCSCSKICSICLDRQSFLFSLATSITKFTISIFSTMIIMWFSRRREFHADAGSVKLVGSKKMIAALTRLKEHYMYDESIFINNLGINGNSNLLFYYLSSHPSIDDRIKAIQEQRYL</sequence>
<feature type="transmembrane region" description="Helical" evidence="12">
    <location>
        <begin position="32"/>
        <end position="53"/>
    </location>
</feature>
<dbReference type="GO" id="GO:0046872">
    <property type="term" value="F:metal ion binding"/>
    <property type="evidence" value="ECO:0007669"/>
    <property type="project" value="UniProtKB-KW"/>
</dbReference>
<gene>
    <name evidence="14" type="primary">htpX</name>
    <name evidence="14" type="ORF">BUCINSTRO3249_0212</name>
</gene>
<feature type="transmembrane region" description="Helical" evidence="12">
    <location>
        <begin position="204"/>
        <end position="228"/>
    </location>
</feature>
<evidence type="ECO:0000256" key="7">
    <source>
        <dbReference type="ARBA" id="ARBA00022833"/>
    </source>
</evidence>
<protein>
    <submittedName>
        <fullName evidence="14">Protease HtpX</fullName>
        <ecNumber evidence="14">3.4.24.-</ecNumber>
    </submittedName>
</protein>
<dbReference type="PANTHER" id="PTHR43221:SF1">
    <property type="entry name" value="PROTEASE HTPX"/>
    <property type="match status" value="1"/>
</dbReference>
<feature type="transmembrane region" description="Helical" evidence="12">
    <location>
        <begin position="153"/>
        <end position="175"/>
    </location>
</feature>
<evidence type="ECO:0000313" key="15">
    <source>
        <dbReference type="Proteomes" id="UP000271849"/>
    </source>
</evidence>
<organism evidence="14 15">
    <name type="scientific">Buchnera aphidicola</name>
    <name type="common">Cinara strobi</name>
    <dbReference type="NCBI Taxonomy" id="1921549"/>
    <lineage>
        <taxon>Bacteria</taxon>
        <taxon>Pseudomonadati</taxon>
        <taxon>Pseudomonadota</taxon>
        <taxon>Gammaproteobacteria</taxon>
        <taxon>Enterobacterales</taxon>
        <taxon>Erwiniaceae</taxon>
        <taxon>Buchnera</taxon>
    </lineage>
</organism>
<dbReference type="GO" id="GO:0004222">
    <property type="term" value="F:metalloendopeptidase activity"/>
    <property type="evidence" value="ECO:0007669"/>
    <property type="project" value="InterPro"/>
</dbReference>
<evidence type="ECO:0000256" key="5">
    <source>
        <dbReference type="ARBA" id="ARBA00022723"/>
    </source>
</evidence>
<comment type="subcellular location">
    <subcellularLocation>
        <location evidence="1">Cell membrane</location>
        <topology evidence="1">Multi-pass membrane protein</topology>
    </subcellularLocation>
</comment>
<dbReference type="AlphaFoldDB" id="A0A3B1DWA8"/>
<feature type="transmembrane region" description="Helical" evidence="12">
    <location>
        <begin position="5"/>
        <end position="26"/>
    </location>
</feature>
<dbReference type="CDD" id="cd07335">
    <property type="entry name" value="M48B_HtpX_like"/>
    <property type="match status" value="1"/>
</dbReference>
<keyword evidence="7 11" id="KW-0862">Zinc</keyword>
<evidence type="ECO:0000256" key="11">
    <source>
        <dbReference type="RuleBase" id="RU003983"/>
    </source>
</evidence>
<comment type="similarity">
    <text evidence="11">Belongs to the peptidase M48 family.</text>
</comment>
<keyword evidence="6 11" id="KW-0378">Hydrolase</keyword>
<dbReference type="Pfam" id="PF01435">
    <property type="entry name" value="Peptidase_M48"/>
    <property type="match status" value="1"/>
</dbReference>
<evidence type="ECO:0000256" key="1">
    <source>
        <dbReference type="ARBA" id="ARBA00004651"/>
    </source>
</evidence>
<dbReference type="STRING" id="1921549.GCA_900128825_00211"/>
<dbReference type="PANTHER" id="PTHR43221">
    <property type="entry name" value="PROTEASE HTPX"/>
    <property type="match status" value="1"/>
</dbReference>
<keyword evidence="8 12" id="KW-1133">Transmembrane helix</keyword>
<keyword evidence="2" id="KW-1003">Cell membrane</keyword>
<dbReference type="GO" id="GO:0005886">
    <property type="term" value="C:plasma membrane"/>
    <property type="evidence" value="ECO:0007669"/>
    <property type="project" value="UniProtKB-SubCell"/>
</dbReference>
<dbReference type="Gene3D" id="3.30.2010.10">
    <property type="entry name" value="Metalloproteases ('zincins'), catalytic domain"/>
    <property type="match status" value="1"/>
</dbReference>
<keyword evidence="5" id="KW-0479">Metal-binding</keyword>
<feature type="domain" description="Peptidase M48" evidence="13">
    <location>
        <begin position="75"/>
        <end position="299"/>
    </location>
</feature>
<evidence type="ECO:0000259" key="13">
    <source>
        <dbReference type="Pfam" id="PF01435"/>
    </source>
</evidence>
<dbReference type="InterPro" id="IPR050083">
    <property type="entry name" value="HtpX_protease"/>
</dbReference>
<dbReference type="GO" id="GO:0006508">
    <property type="term" value="P:proteolysis"/>
    <property type="evidence" value="ECO:0007669"/>
    <property type="project" value="UniProtKB-KW"/>
</dbReference>
<evidence type="ECO:0000256" key="6">
    <source>
        <dbReference type="ARBA" id="ARBA00022801"/>
    </source>
</evidence>
<keyword evidence="10 12" id="KW-0472">Membrane</keyword>
<name>A0A3B1DWA8_9GAMM</name>
<proteinExistence type="inferred from homology"/>
<dbReference type="InterPro" id="IPR001915">
    <property type="entry name" value="Peptidase_M48"/>
</dbReference>
<evidence type="ECO:0000256" key="10">
    <source>
        <dbReference type="ARBA" id="ARBA00023136"/>
    </source>
</evidence>
<keyword evidence="9 11" id="KW-0482">Metalloprotease</keyword>
<evidence type="ECO:0000256" key="9">
    <source>
        <dbReference type="ARBA" id="ARBA00023049"/>
    </source>
</evidence>
<evidence type="ECO:0000256" key="12">
    <source>
        <dbReference type="SAM" id="Phobius"/>
    </source>
</evidence>